<feature type="transmembrane region" description="Helical" evidence="2">
    <location>
        <begin position="97"/>
        <end position="119"/>
    </location>
</feature>
<feature type="region of interest" description="Disordered" evidence="1">
    <location>
        <begin position="1"/>
        <end position="29"/>
    </location>
</feature>
<sequence>MTGHRPPHTEQPRHDVTATSPDRPGDAGLSTVLERNIQALHDRRRRQEAHASAEEKIAEAITRFTGSMLFVYLHLGFFGIWIAANLGWIPVLPRWDPSFVVLAMFASVEAIFLSTFVLISQNRMAAAADKRADLDLQISLLAEHEVTKLTALVAAIAERLEVRTDVDHELHEIKRDVAPEAVLDELETRAAGDARP</sequence>
<dbReference type="PANTHER" id="PTHR41386:SF1">
    <property type="entry name" value="MEMBRANE PROTEIN"/>
    <property type="match status" value="1"/>
</dbReference>
<evidence type="ECO:0000256" key="1">
    <source>
        <dbReference type="SAM" id="MobiDB-lite"/>
    </source>
</evidence>
<keyword evidence="4" id="KW-1185">Reference proteome</keyword>
<dbReference type="OrthoDB" id="9795736at2"/>
<keyword evidence="2" id="KW-0472">Membrane</keyword>
<dbReference type="Pfam" id="PF06210">
    <property type="entry name" value="DUF1003"/>
    <property type="match status" value="1"/>
</dbReference>
<dbReference type="AlphaFoldDB" id="A0A2S2CVB8"/>
<dbReference type="InterPro" id="IPR010406">
    <property type="entry name" value="DUF1003"/>
</dbReference>
<feature type="compositionally biased region" description="Basic and acidic residues" evidence="1">
    <location>
        <begin position="7"/>
        <end position="16"/>
    </location>
</feature>
<accession>A0A2S2CVB8</accession>
<keyword evidence="2" id="KW-0812">Transmembrane</keyword>
<organism evidence="3 4">
    <name type="scientific">Azospirillum thermophilum</name>
    <dbReference type="NCBI Taxonomy" id="2202148"/>
    <lineage>
        <taxon>Bacteria</taxon>
        <taxon>Pseudomonadati</taxon>
        <taxon>Pseudomonadota</taxon>
        <taxon>Alphaproteobacteria</taxon>
        <taxon>Rhodospirillales</taxon>
        <taxon>Azospirillaceae</taxon>
        <taxon>Azospirillum</taxon>
    </lineage>
</organism>
<feature type="transmembrane region" description="Helical" evidence="2">
    <location>
        <begin position="69"/>
        <end position="91"/>
    </location>
</feature>
<evidence type="ECO:0000256" key="2">
    <source>
        <dbReference type="SAM" id="Phobius"/>
    </source>
</evidence>
<evidence type="ECO:0000313" key="3">
    <source>
        <dbReference type="EMBL" id="AWK88320.1"/>
    </source>
</evidence>
<evidence type="ECO:0000313" key="4">
    <source>
        <dbReference type="Proteomes" id="UP000245629"/>
    </source>
</evidence>
<dbReference type="EMBL" id="CP029354">
    <property type="protein sequence ID" value="AWK88320.1"/>
    <property type="molecule type" value="Genomic_DNA"/>
</dbReference>
<dbReference type="PANTHER" id="PTHR41386">
    <property type="entry name" value="INTEGRAL MEMBRANE PROTEIN-RELATED"/>
    <property type="match status" value="1"/>
</dbReference>
<evidence type="ECO:0008006" key="5">
    <source>
        <dbReference type="Google" id="ProtNLM"/>
    </source>
</evidence>
<name>A0A2S2CVB8_9PROT</name>
<proteinExistence type="predicted"/>
<protein>
    <recommendedName>
        <fullName evidence="5">DUF1003 domain-containing protein</fullName>
    </recommendedName>
</protein>
<gene>
    <name evidence="3" type="ORF">DEW08_19715</name>
</gene>
<dbReference type="RefSeq" id="WP_109330476.1">
    <property type="nucleotide sequence ID" value="NZ_CP029354.1"/>
</dbReference>
<dbReference type="KEGG" id="azz:DEW08_19715"/>
<dbReference type="Proteomes" id="UP000245629">
    <property type="component" value="Chromosome 3"/>
</dbReference>
<reference evidence="4" key="1">
    <citation type="submission" date="2018-05" db="EMBL/GenBank/DDBJ databases">
        <title>Azospirillum thermophila sp. nov., a novel isolated from hot spring.</title>
        <authorList>
            <person name="Zhao Z."/>
        </authorList>
    </citation>
    <scope>NUCLEOTIDE SEQUENCE [LARGE SCALE GENOMIC DNA]</scope>
    <source>
        <strain evidence="4">CFH 70021</strain>
    </source>
</reference>
<keyword evidence="2" id="KW-1133">Transmembrane helix</keyword>